<evidence type="ECO:0000256" key="3">
    <source>
        <dbReference type="ARBA" id="ARBA00022827"/>
    </source>
</evidence>
<keyword evidence="4" id="KW-1133">Transmembrane helix</keyword>
<reference evidence="5" key="1">
    <citation type="submission" date="2012-09" db="EMBL/GenBank/DDBJ databases">
        <authorList>
            <person name="Martin A.A."/>
        </authorList>
    </citation>
    <scope>NUCLEOTIDE SEQUENCE</scope>
</reference>
<dbReference type="WBParaSite" id="ACAC_0001176201-mRNA-1">
    <property type="protein sequence ID" value="ACAC_0001176201-mRNA-1"/>
    <property type="gene ID" value="ACAC_0001176201"/>
</dbReference>
<keyword evidence="3" id="KW-0274">FAD</keyword>
<dbReference type="Gene3D" id="2.40.110.10">
    <property type="entry name" value="Butyryl-CoA Dehydrogenase, subunit A, domain 2"/>
    <property type="match status" value="1"/>
</dbReference>
<dbReference type="InterPro" id="IPR046373">
    <property type="entry name" value="Acyl-CoA_Oxase/DH_mid-dom_sf"/>
</dbReference>
<dbReference type="AlphaFoldDB" id="A0A158PC15"/>
<protein>
    <submittedName>
        <fullName evidence="6">Glycerol-3-phosphate dehydrogenase [NAD(+)]</fullName>
    </submittedName>
</protein>
<keyword evidence="4" id="KW-0472">Membrane</keyword>
<evidence type="ECO:0000256" key="4">
    <source>
        <dbReference type="SAM" id="Phobius"/>
    </source>
</evidence>
<accession>A0A158PC15</accession>
<evidence type="ECO:0000313" key="5">
    <source>
        <dbReference type="Proteomes" id="UP000035642"/>
    </source>
</evidence>
<proteinExistence type="predicted"/>
<dbReference type="Proteomes" id="UP000035642">
    <property type="component" value="Unassembled WGS sequence"/>
</dbReference>
<dbReference type="GO" id="GO:0050660">
    <property type="term" value="F:flavin adenine dinucleotide binding"/>
    <property type="evidence" value="ECO:0007669"/>
    <property type="project" value="InterPro"/>
</dbReference>
<reference evidence="6" key="2">
    <citation type="submission" date="2016-04" db="UniProtKB">
        <authorList>
            <consortium name="WormBaseParasite"/>
        </authorList>
    </citation>
    <scope>IDENTIFICATION</scope>
</reference>
<keyword evidence="4" id="KW-0812">Transmembrane</keyword>
<keyword evidence="2" id="KW-0285">Flavoprotein</keyword>
<evidence type="ECO:0000256" key="2">
    <source>
        <dbReference type="ARBA" id="ARBA00022630"/>
    </source>
</evidence>
<keyword evidence="5" id="KW-1185">Reference proteome</keyword>
<evidence type="ECO:0000256" key="1">
    <source>
        <dbReference type="ARBA" id="ARBA00001974"/>
    </source>
</evidence>
<name>A0A158PC15_ANGCA</name>
<dbReference type="Gene3D" id="1.20.140.10">
    <property type="entry name" value="Butyryl-CoA Dehydrogenase, subunit A, domain 3"/>
    <property type="match status" value="1"/>
</dbReference>
<evidence type="ECO:0000313" key="6">
    <source>
        <dbReference type="WBParaSite" id="ACAC_0001176201-mRNA-1"/>
    </source>
</evidence>
<comment type="cofactor">
    <cofactor evidence="1">
        <name>FAD</name>
        <dbReference type="ChEBI" id="CHEBI:57692"/>
    </cofactor>
</comment>
<dbReference type="GO" id="GO:0016627">
    <property type="term" value="F:oxidoreductase activity, acting on the CH-CH group of donors"/>
    <property type="evidence" value="ECO:0007669"/>
    <property type="project" value="InterPro"/>
</dbReference>
<dbReference type="InterPro" id="IPR037069">
    <property type="entry name" value="AcylCoA_DH/ox_N_sf"/>
</dbReference>
<dbReference type="STRING" id="6313.A0A158PC15"/>
<organism evidence="5 6">
    <name type="scientific">Angiostrongylus cantonensis</name>
    <name type="common">Rat lungworm</name>
    <dbReference type="NCBI Taxonomy" id="6313"/>
    <lineage>
        <taxon>Eukaryota</taxon>
        <taxon>Metazoa</taxon>
        <taxon>Ecdysozoa</taxon>
        <taxon>Nematoda</taxon>
        <taxon>Chromadorea</taxon>
        <taxon>Rhabditida</taxon>
        <taxon>Rhabditina</taxon>
        <taxon>Rhabditomorpha</taxon>
        <taxon>Strongyloidea</taxon>
        <taxon>Metastrongylidae</taxon>
        <taxon>Angiostrongylus</taxon>
    </lineage>
</organism>
<feature type="transmembrane region" description="Helical" evidence="4">
    <location>
        <begin position="122"/>
        <end position="143"/>
    </location>
</feature>
<dbReference type="Gene3D" id="1.10.540.10">
    <property type="entry name" value="Acyl-CoA dehydrogenase/oxidase, N-terminal domain"/>
    <property type="match status" value="1"/>
</dbReference>
<sequence>MRVLTMNTLRSRAFSRCAVYLCNQKEVAALSRNKLRVNDVRADFPIEKVSLSRGLTMNKFEKPPFQDFLIYPEYADTDDVRTIQGFTEVLRKSLELTTDREELEKHGSLPDGVRGALNDCTVFSALIFFFLNFLMINLICVPFDGVNFQNLSLDWNIHANVAVVSSVVNALLLFGSDEIKDKYFPLIVSGKCRPIIAVIDDKGIDSCSEIFGTGRTNALLRIKNTRCVGVNNANIAIMLATSTHHESYHACFQKIRYCSCYIIDRTELKESDTWEFTRDETFGLKAFDVGLLNVAASISERQLVGKLGQGPEVMDELVSCACLPLAAATIGYSKRLLRDLAAICNKTPSRKENAMVSDETSSQYITTEFALKVYALESASYYLAGLLDERMPVVVDIENALVHKLTQDVLLSSISTTMELAKVQASNPSIRFEKDIRDVVTLLSLVSLWFNP</sequence>